<reference evidence="3 4" key="1">
    <citation type="submission" date="2018-12" db="EMBL/GenBank/DDBJ databases">
        <authorList>
            <consortium name="Pathogen Informatics"/>
        </authorList>
    </citation>
    <scope>NUCLEOTIDE SEQUENCE [LARGE SCALE GENOMIC DNA]</scope>
    <source>
        <strain evidence="3 4">NCTC7357</strain>
    </source>
</reference>
<dbReference type="PANTHER" id="PTHR48081">
    <property type="entry name" value="AB HYDROLASE SUPERFAMILY PROTEIN C4A8.06C"/>
    <property type="match status" value="1"/>
</dbReference>
<dbReference type="InterPro" id="IPR050300">
    <property type="entry name" value="GDXG_lipolytic_enzyme"/>
</dbReference>
<dbReference type="PANTHER" id="PTHR48081:SF33">
    <property type="entry name" value="KYNURENINE FORMAMIDASE"/>
    <property type="match status" value="1"/>
</dbReference>
<dbReference type="Gene3D" id="3.40.50.1820">
    <property type="entry name" value="alpha/beta hydrolase"/>
    <property type="match status" value="1"/>
</dbReference>
<dbReference type="SUPFAM" id="SSF53474">
    <property type="entry name" value="alpha/beta-Hydrolases"/>
    <property type="match status" value="1"/>
</dbReference>
<evidence type="ECO:0000313" key="3">
    <source>
        <dbReference type="EMBL" id="VEF73172.1"/>
    </source>
</evidence>
<dbReference type="InterPro" id="IPR029058">
    <property type="entry name" value="AB_hydrolase_fold"/>
</dbReference>
<proteinExistence type="predicted"/>
<evidence type="ECO:0000259" key="2">
    <source>
        <dbReference type="Pfam" id="PF07859"/>
    </source>
</evidence>
<evidence type="ECO:0000313" key="4">
    <source>
        <dbReference type="Proteomes" id="UP000277437"/>
    </source>
</evidence>
<dbReference type="Proteomes" id="UP000277437">
    <property type="component" value="Chromosome"/>
</dbReference>
<protein>
    <submittedName>
        <fullName evidence="3">Esterase/lipase</fullName>
    </submittedName>
</protein>
<dbReference type="Pfam" id="PF07859">
    <property type="entry name" value="Abhydrolase_3"/>
    <property type="match status" value="1"/>
</dbReference>
<sequence length="278" mass="30205">MQMSLNQLEREYSPSSVAPDFMSIVEQYRAASDFICTRHVPLRVWYGNSADEYSLLFEPAGAAASSMLVFIHGGYWQELSAQDSCFPAEGLLARGIAYAAINYSLAPSADLPGMVRQCGLALRSLQAARPECRIVIAGSSAGAHLAAMMMTLDWDCAEGRRPPFAAALLISGVYDLRPLVPTYINKPLNLNMDSALALSPQSRPLLTTCPTVVCFGQQETAAFKQQSRAFARRLLDVGTEVSLYEVAGRNHFDIVFDISQSATLIGADVLRLSGAQQQ</sequence>
<gene>
    <name evidence="3" type="ORF">NCTC7357_01424</name>
</gene>
<dbReference type="AlphaFoldDB" id="A0AAX3FR03"/>
<accession>A0AAX3FR03</accession>
<evidence type="ECO:0000256" key="1">
    <source>
        <dbReference type="ARBA" id="ARBA00022801"/>
    </source>
</evidence>
<dbReference type="EMBL" id="LR134334">
    <property type="protein sequence ID" value="VEF73172.1"/>
    <property type="molecule type" value="Genomic_DNA"/>
</dbReference>
<feature type="domain" description="Alpha/beta hydrolase fold-3" evidence="2">
    <location>
        <begin position="68"/>
        <end position="251"/>
    </location>
</feature>
<name>A0AAX3FR03_9PSED</name>
<dbReference type="GO" id="GO:0016787">
    <property type="term" value="F:hydrolase activity"/>
    <property type="evidence" value="ECO:0007669"/>
    <property type="project" value="UniProtKB-KW"/>
</dbReference>
<dbReference type="InterPro" id="IPR013094">
    <property type="entry name" value="AB_hydrolase_3"/>
</dbReference>
<organism evidence="3 4">
    <name type="scientific">Pseudomonas chlororaphis</name>
    <dbReference type="NCBI Taxonomy" id="587753"/>
    <lineage>
        <taxon>Bacteria</taxon>
        <taxon>Pseudomonadati</taxon>
        <taxon>Pseudomonadota</taxon>
        <taxon>Gammaproteobacteria</taxon>
        <taxon>Pseudomonadales</taxon>
        <taxon>Pseudomonadaceae</taxon>
        <taxon>Pseudomonas</taxon>
    </lineage>
</organism>
<keyword evidence="1" id="KW-0378">Hydrolase</keyword>